<evidence type="ECO:0000256" key="1">
    <source>
        <dbReference type="SAM" id="SignalP"/>
    </source>
</evidence>
<feature type="signal peptide" evidence="1">
    <location>
        <begin position="1"/>
        <end position="28"/>
    </location>
</feature>
<dbReference type="eggNOG" id="ENOG50348FM">
    <property type="taxonomic scope" value="Bacteria"/>
</dbReference>
<dbReference type="EMBL" id="CP002666">
    <property type="protein sequence ID" value="AEE44525.1"/>
    <property type="molecule type" value="Genomic_DNA"/>
</dbReference>
<keyword evidence="3" id="KW-1185">Reference proteome</keyword>
<dbReference type="Proteomes" id="UP000008460">
    <property type="component" value="Chromosome"/>
</dbReference>
<evidence type="ECO:0008006" key="4">
    <source>
        <dbReference type="Google" id="ProtNLM"/>
    </source>
</evidence>
<protein>
    <recommendedName>
        <fullName evidence="4">Lipoprotein</fullName>
    </recommendedName>
</protein>
<dbReference type="AlphaFoldDB" id="F4H716"/>
<name>F4H716_CELFA</name>
<feature type="chain" id="PRO_5003314625" description="Lipoprotein" evidence="1">
    <location>
        <begin position="29"/>
        <end position="211"/>
    </location>
</feature>
<keyword evidence="1" id="KW-0732">Signal</keyword>
<dbReference type="KEGG" id="cfi:Celf_0380"/>
<accession>F4H716</accession>
<dbReference type="HOGENOM" id="CLU_1303068_0_0_11"/>
<evidence type="ECO:0000313" key="2">
    <source>
        <dbReference type="EMBL" id="AEE44525.1"/>
    </source>
</evidence>
<dbReference type="PROSITE" id="PS51257">
    <property type="entry name" value="PROKAR_LIPOPROTEIN"/>
    <property type="match status" value="1"/>
</dbReference>
<dbReference type="RefSeq" id="WP_013769554.1">
    <property type="nucleotide sequence ID" value="NC_015514.1"/>
</dbReference>
<evidence type="ECO:0000313" key="3">
    <source>
        <dbReference type="Proteomes" id="UP000008460"/>
    </source>
</evidence>
<organism evidence="2 3">
    <name type="scientific">Cellulomonas fimi (strain ATCC 484 / DSM 20113 / JCM 1341 / CCUG 24087 / LMG 16345 / NBRC 15513 / NCIMB 8980 / NCTC 7547 / NRS-133)</name>
    <dbReference type="NCBI Taxonomy" id="590998"/>
    <lineage>
        <taxon>Bacteria</taxon>
        <taxon>Bacillati</taxon>
        <taxon>Actinomycetota</taxon>
        <taxon>Actinomycetes</taxon>
        <taxon>Micrococcales</taxon>
        <taxon>Cellulomonadaceae</taxon>
        <taxon>Cellulomonas</taxon>
    </lineage>
</organism>
<gene>
    <name evidence="2" type="ordered locus">Celf_0380</name>
</gene>
<reference evidence="2 3" key="1">
    <citation type="submission" date="2011-04" db="EMBL/GenBank/DDBJ databases">
        <title>Complete sequence of Cellulomonas fimi ATCC 484.</title>
        <authorList>
            <consortium name="US DOE Joint Genome Institute"/>
            <person name="Lucas S."/>
            <person name="Han J."/>
            <person name="Lapidus A."/>
            <person name="Cheng J.-F."/>
            <person name="Goodwin L."/>
            <person name="Pitluck S."/>
            <person name="Peters L."/>
            <person name="Chertkov O."/>
            <person name="Detter J.C."/>
            <person name="Han C."/>
            <person name="Tapia R."/>
            <person name="Land M."/>
            <person name="Hauser L."/>
            <person name="Kyrpides N."/>
            <person name="Ivanova N."/>
            <person name="Ovchinnikova G."/>
            <person name="Pagani I."/>
            <person name="Mead D."/>
            <person name="Brumm P."/>
            <person name="Woyke T."/>
        </authorList>
    </citation>
    <scope>NUCLEOTIDE SEQUENCE [LARGE SCALE GENOMIC DNA]</scope>
    <source>
        <strain evidence="3">ATCC 484 / DSM 20113 / JCM 1341 / NBRC 15513 / NCIMB 8980 / NCTC 7547</strain>
    </source>
</reference>
<proteinExistence type="predicted"/>
<sequence length="211" mass="21968">MLRSRAAVLVLPVLLLAACSGGSGGADATPTPATSVPAAWLDATTQGWSDSDAHGGSVPVLSGEPCVLTDEVTAHGATGSTDLSGWGPYGEDADAFRYLCEFRGDDLSAQLQLIRTTSASDGARTVELFLDQGTSTDQENDPTTVEVAGVDVHVNVRWYPKTAYGEVTALFHDEEAGALVQLEVTSLDEDALAAYTPEQAATDLLVQLGRA</sequence>